<dbReference type="AlphaFoldDB" id="A0A846XXY5"/>
<dbReference type="SMART" id="SM00346">
    <property type="entry name" value="HTH_ICLR"/>
    <property type="match status" value="1"/>
</dbReference>
<dbReference type="Gene3D" id="3.30.450.40">
    <property type="match status" value="1"/>
</dbReference>
<dbReference type="Proteomes" id="UP000565711">
    <property type="component" value="Unassembled WGS sequence"/>
</dbReference>
<evidence type="ECO:0000256" key="2">
    <source>
        <dbReference type="ARBA" id="ARBA00023125"/>
    </source>
</evidence>
<gene>
    <name evidence="6" type="ORF">HGA08_17225</name>
</gene>
<dbReference type="InterPro" id="IPR029016">
    <property type="entry name" value="GAF-like_dom_sf"/>
</dbReference>
<dbReference type="Gene3D" id="1.10.10.10">
    <property type="entry name" value="Winged helix-like DNA-binding domain superfamily/Winged helix DNA-binding domain"/>
    <property type="match status" value="1"/>
</dbReference>
<dbReference type="PROSITE" id="PS51078">
    <property type="entry name" value="ICLR_ED"/>
    <property type="match status" value="1"/>
</dbReference>
<dbReference type="InterPro" id="IPR050707">
    <property type="entry name" value="HTH_MetabolicPath_Reg"/>
</dbReference>
<proteinExistence type="predicted"/>
<evidence type="ECO:0000259" key="4">
    <source>
        <dbReference type="PROSITE" id="PS51077"/>
    </source>
</evidence>
<dbReference type="SUPFAM" id="SSF55781">
    <property type="entry name" value="GAF domain-like"/>
    <property type="match status" value="1"/>
</dbReference>
<accession>A0A846XXY5</accession>
<dbReference type="InterPro" id="IPR014757">
    <property type="entry name" value="Tscrpt_reg_IclR_C"/>
</dbReference>
<dbReference type="Pfam" id="PF09339">
    <property type="entry name" value="HTH_IclR"/>
    <property type="match status" value="1"/>
</dbReference>
<keyword evidence="2" id="KW-0238">DNA-binding</keyword>
<keyword evidence="3" id="KW-0804">Transcription</keyword>
<dbReference type="InterPro" id="IPR036390">
    <property type="entry name" value="WH_DNA-bd_sf"/>
</dbReference>
<dbReference type="GO" id="GO:0045892">
    <property type="term" value="P:negative regulation of DNA-templated transcription"/>
    <property type="evidence" value="ECO:0007669"/>
    <property type="project" value="TreeGrafter"/>
</dbReference>
<dbReference type="PROSITE" id="PS51077">
    <property type="entry name" value="HTH_ICLR"/>
    <property type="match status" value="1"/>
</dbReference>
<keyword evidence="7" id="KW-1185">Reference proteome</keyword>
<evidence type="ECO:0000256" key="1">
    <source>
        <dbReference type="ARBA" id="ARBA00023015"/>
    </source>
</evidence>
<dbReference type="RefSeq" id="WP_067871209.1">
    <property type="nucleotide sequence ID" value="NZ_JAAXOP010000009.1"/>
</dbReference>
<reference evidence="6 7" key="1">
    <citation type="submission" date="2020-04" db="EMBL/GenBank/DDBJ databases">
        <title>MicrobeNet Type strains.</title>
        <authorList>
            <person name="Nicholson A.C."/>
        </authorList>
    </citation>
    <scope>NUCLEOTIDE SEQUENCE [LARGE SCALE GENOMIC DNA]</scope>
    <source>
        <strain evidence="6 7">JCM 12354</strain>
    </source>
</reference>
<dbReference type="InterPro" id="IPR005471">
    <property type="entry name" value="Tscrpt_reg_IclR_N"/>
</dbReference>
<dbReference type="GO" id="GO:0003700">
    <property type="term" value="F:DNA-binding transcription factor activity"/>
    <property type="evidence" value="ECO:0007669"/>
    <property type="project" value="TreeGrafter"/>
</dbReference>
<dbReference type="InterPro" id="IPR036388">
    <property type="entry name" value="WH-like_DNA-bd_sf"/>
</dbReference>
<dbReference type="EMBL" id="JAAXOP010000009">
    <property type="protein sequence ID" value="NKY51963.1"/>
    <property type="molecule type" value="Genomic_DNA"/>
</dbReference>
<evidence type="ECO:0000313" key="7">
    <source>
        <dbReference type="Proteomes" id="UP000565711"/>
    </source>
</evidence>
<sequence length="252" mass="27054">MRNGDDSSPAVIDRIAALLDEFSGGDELTLSQLSLRTGLPRSSVHRMLSRLVELGWVSRRRHVYALSRTMFEWGALAQRHDDLHRAAHPMLHELHAVSGLIVHLAVLEGNDVRYLDKVGPELVAVPSRIGGRRPALRTALGKVLLAHVRPEHSADRPPTAPAPVAVGALDRQEVAEIRRRRLAVEREESVPGIACVAAPIGSSRGCVGAVSVTGPVEVVDAVALAMPVRSAAQLIWRALGENGSGRPTSLIA</sequence>
<evidence type="ECO:0000259" key="5">
    <source>
        <dbReference type="PROSITE" id="PS51078"/>
    </source>
</evidence>
<dbReference type="GO" id="GO:0003677">
    <property type="term" value="F:DNA binding"/>
    <property type="evidence" value="ECO:0007669"/>
    <property type="project" value="UniProtKB-KW"/>
</dbReference>
<dbReference type="Pfam" id="PF01614">
    <property type="entry name" value="IclR_C"/>
    <property type="match status" value="1"/>
</dbReference>
<name>A0A846XXY5_9NOCA</name>
<evidence type="ECO:0000256" key="3">
    <source>
        <dbReference type="ARBA" id="ARBA00023163"/>
    </source>
</evidence>
<organism evidence="6 7">
    <name type="scientific">Nocardia vermiculata</name>
    <dbReference type="NCBI Taxonomy" id="257274"/>
    <lineage>
        <taxon>Bacteria</taxon>
        <taxon>Bacillati</taxon>
        <taxon>Actinomycetota</taxon>
        <taxon>Actinomycetes</taxon>
        <taxon>Mycobacteriales</taxon>
        <taxon>Nocardiaceae</taxon>
        <taxon>Nocardia</taxon>
    </lineage>
</organism>
<dbReference type="PANTHER" id="PTHR30136:SF24">
    <property type="entry name" value="HTH-TYPE TRANSCRIPTIONAL REPRESSOR ALLR"/>
    <property type="match status" value="1"/>
</dbReference>
<protein>
    <submittedName>
        <fullName evidence="6">IclR family transcriptional regulator</fullName>
    </submittedName>
</protein>
<keyword evidence="1" id="KW-0805">Transcription regulation</keyword>
<feature type="domain" description="HTH iclR-type" evidence="4">
    <location>
        <begin position="9"/>
        <end position="68"/>
    </location>
</feature>
<evidence type="ECO:0000313" key="6">
    <source>
        <dbReference type="EMBL" id="NKY51963.1"/>
    </source>
</evidence>
<comment type="caution">
    <text evidence="6">The sequence shown here is derived from an EMBL/GenBank/DDBJ whole genome shotgun (WGS) entry which is preliminary data.</text>
</comment>
<dbReference type="PANTHER" id="PTHR30136">
    <property type="entry name" value="HELIX-TURN-HELIX TRANSCRIPTIONAL REGULATOR, ICLR FAMILY"/>
    <property type="match status" value="1"/>
</dbReference>
<feature type="domain" description="IclR-ED" evidence="5">
    <location>
        <begin position="69"/>
        <end position="241"/>
    </location>
</feature>
<dbReference type="SUPFAM" id="SSF46785">
    <property type="entry name" value="Winged helix' DNA-binding domain"/>
    <property type="match status" value="1"/>
</dbReference>